<sequence length="117" mass="13099">MNEDSTSNTTKDDSKDLTFVPDRSFDSDDSRVGHSTPNKNNNVSPVVDLVPNQSTLLGLPNPDSGQNTLHLPIQRRRLKAPAEVCTDISEKTFSFDPTSQYYIFYGSQVNRVQKHTI</sequence>
<gene>
    <name evidence="2" type="ORF">g.63381</name>
</gene>
<dbReference type="EMBL" id="GGMR01019075">
    <property type="protein sequence ID" value="MBY31694.1"/>
    <property type="molecule type" value="Transcribed_RNA"/>
</dbReference>
<accession>A0A2S2PQT1</accession>
<evidence type="ECO:0000256" key="1">
    <source>
        <dbReference type="SAM" id="MobiDB-lite"/>
    </source>
</evidence>
<reference evidence="2" key="1">
    <citation type="submission" date="2018-04" db="EMBL/GenBank/DDBJ databases">
        <title>Transcriptome of Schizaphis graminum biotype I.</title>
        <authorList>
            <person name="Scully E.D."/>
            <person name="Geib S.M."/>
            <person name="Palmer N.A."/>
            <person name="Koch K."/>
            <person name="Bradshaw J."/>
            <person name="Heng-Moss T."/>
            <person name="Sarath G."/>
        </authorList>
    </citation>
    <scope>NUCLEOTIDE SEQUENCE</scope>
</reference>
<feature type="compositionally biased region" description="Basic and acidic residues" evidence="1">
    <location>
        <begin position="23"/>
        <end position="32"/>
    </location>
</feature>
<feature type="region of interest" description="Disordered" evidence="1">
    <location>
        <begin position="1"/>
        <end position="46"/>
    </location>
</feature>
<name>A0A2S2PQT1_SCHGA</name>
<protein>
    <submittedName>
        <fullName evidence="2">Uncharacterized protein</fullName>
    </submittedName>
</protein>
<evidence type="ECO:0000313" key="2">
    <source>
        <dbReference type="EMBL" id="MBY31694.1"/>
    </source>
</evidence>
<dbReference type="AlphaFoldDB" id="A0A2S2PQT1"/>
<proteinExistence type="predicted"/>
<organism evidence="2">
    <name type="scientific">Schizaphis graminum</name>
    <name type="common">Green bug aphid</name>
    <dbReference type="NCBI Taxonomy" id="13262"/>
    <lineage>
        <taxon>Eukaryota</taxon>
        <taxon>Metazoa</taxon>
        <taxon>Ecdysozoa</taxon>
        <taxon>Arthropoda</taxon>
        <taxon>Hexapoda</taxon>
        <taxon>Insecta</taxon>
        <taxon>Pterygota</taxon>
        <taxon>Neoptera</taxon>
        <taxon>Paraneoptera</taxon>
        <taxon>Hemiptera</taxon>
        <taxon>Sternorrhyncha</taxon>
        <taxon>Aphidomorpha</taxon>
        <taxon>Aphidoidea</taxon>
        <taxon>Aphididae</taxon>
        <taxon>Aphidini</taxon>
        <taxon>Schizaphis</taxon>
    </lineage>
</organism>
<feature type="compositionally biased region" description="Polar residues" evidence="1">
    <location>
        <begin position="33"/>
        <end position="44"/>
    </location>
</feature>